<evidence type="ECO:0000256" key="1">
    <source>
        <dbReference type="SAM" id="SignalP"/>
    </source>
</evidence>
<evidence type="ECO:0008006" key="4">
    <source>
        <dbReference type="Google" id="ProtNLM"/>
    </source>
</evidence>
<dbReference type="AlphaFoldDB" id="A0A125MNP6"/>
<evidence type="ECO:0000313" key="3">
    <source>
        <dbReference type="Proteomes" id="UP000023435"/>
    </source>
</evidence>
<gene>
    <name evidence="2" type="ORF">AZ78_4814</name>
</gene>
<evidence type="ECO:0000313" key="2">
    <source>
        <dbReference type="EMBL" id="KWS07253.1"/>
    </source>
</evidence>
<accession>A0A125MNP6</accession>
<dbReference type="OrthoDB" id="6058922at2"/>
<feature type="chain" id="PRO_5007178120" description="Lipoprotein" evidence="1">
    <location>
        <begin position="29"/>
        <end position="179"/>
    </location>
</feature>
<comment type="caution">
    <text evidence="2">The sequence shown here is derived from an EMBL/GenBank/DDBJ whole genome shotgun (WGS) entry which is preliminary data.</text>
</comment>
<dbReference type="PROSITE" id="PS51257">
    <property type="entry name" value="PROKAR_LIPOPROTEIN"/>
    <property type="match status" value="1"/>
</dbReference>
<sequence length="179" mass="18606">MTRGWGVGVLRILGLFTGLSLACAPAMACRTAPAHQQPAAIEVADTAAWVFIAHVETVRPLTPEQDELAVRIMTGNVPMNVSFALPTQLADASLKRTLKGAGHGETAASAPVVLHSGVSNCDFPLSAGADYLILANPPKNANDGIRPLAGSFKLDDTAASRAKLADLQNHLSTQTSSTP</sequence>
<keyword evidence="1" id="KW-0732">Signal</keyword>
<keyword evidence="3" id="KW-1185">Reference proteome</keyword>
<name>A0A125MNP6_9GAMM</name>
<reference evidence="2 3" key="1">
    <citation type="journal article" date="2014" name="Genome Announc.">
        <title>Draft Genome Sequence of Lysobacter capsici AZ78, a Bacterium Antagonistic to Plant-Pathogenic Oomycetes.</title>
        <authorList>
            <person name="Puopolo G."/>
            <person name="Sonego P."/>
            <person name="Engelen K."/>
            <person name="Pertot I."/>
        </authorList>
    </citation>
    <scope>NUCLEOTIDE SEQUENCE [LARGE SCALE GENOMIC DNA]</scope>
    <source>
        <strain evidence="2 3">AZ78</strain>
    </source>
</reference>
<dbReference type="EMBL" id="JAJA02000001">
    <property type="protein sequence ID" value="KWS07253.1"/>
    <property type="molecule type" value="Genomic_DNA"/>
</dbReference>
<dbReference type="Proteomes" id="UP000023435">
    <property type="component" value="Unassembled WGS sequence"/>
</dbReference>
<feature type="signal peptide" evidence="1">
    <location>
        <begin position="1"/>
        <end position="28"/>
    </location>
</feature>
<organism evidence="2 3">
    <name type="scientific">Lysobacter capsici AZ78</name>
    <dbReference type="NCBI Taxonomy" id="1444315"/>
    <lineage>
        <taxon>Bacteria</taxon>
        <taxon>Pseudomonadati</taxon>
        <taxon>Pseudomonadota</taxon>
        <taxon>Gammaproteobacteria</taxon>
        <taxon>Lysobacterales</taxon>
        <taxon>Lysobacteraceae</taxon>
        <taxon>Lysobacter</taxon>
    </lineage>
</organism>
<dbReference type="RefSeq" id="WP_036114051.1">
    <property type="nucleotide sequence ID" value="NZ_JAJA02000001.1"/>
</dbReference>
<protein>
    <recommendedName>
        <fullName evidence="4">Lipoprotein</fullName>
    </recommendedName>
</protein>
<proteinExistence type="predicted"/>